<name>A0AAN5IDQ6_9BILA</name>
<evidence type="ECO:0000256" key="1">
    <source>
        <dbReference type="ARBA" id="ARBA00009995"/>
    </source>
</evidence>
<evidence type="ECO:0000256" key="6">
    <source>
        <dbReference type="ARBA" id="ARBA00047475"/>
    </source>
</evidence>
<dbReference type="InterPro" id="IPR050271">
    <property type="entry name" value="UDP-glycosyltransferase"/>
</dbReference>
<feature type="non-terminal residue" evidence="7">
    <location>
        <position position="241"/>
    </location>
</feature>
<keyword evidence="5" id="KW-0732">Signal</keyword>
<evidence type="ECO:0000313" key="7">
    <source>
        <dbReference type="EMBL" id="GMR62562.1"/>
    </source>
</evidence>
<protein>
    <recommendedName>
        <fullName evidence="2">glucuronosyltransferase</fullName>
        <ecNumber evidence="2">2.4.1.17</ecNumber>
    </recommendedName>
</protein>
<evidence type="ECO:0000256" key="4">
    <source>
        <dbReference type="ARBA" id="ARBA00022679"/>
    </source>
</evidence>
<dbReference type="EMBL" id="BTRK01000006">
    <property type="protein sequence ID" value="GMR62562.1"/>
    <property type="molecule type" value="Genomic_DNA"/>
</dbReference>
<evidence type="ECO:0000313" key="8">
    <source>
        <dbReference type="Proteomes" id="UP001328107"/>
    </source>
</evidence>
<dbReference type="PANTHER" id="PTHR48043:SF23">
    <property type="entry name" value="UDP-GLUCURONOSYLTRANSFERASE"/>
    <property type="match status" value="1"/>
</dbReference>
<organism evidence="7 8">
    <name type="scientific">Pristionchus mayeri</name>
    <dbReference type="NCBI Taxonomy" id="1317129"/>
    <lineage>
        <taxon>Eukaryota</taxon>
        <taxon>Metazoa</taxon>
        <taxon>Ecdysozoa</taxon>
        <taxon>Nematoda</taxon>
        <taxon>Chromadorea</taxon>
        <taxon>Rhabditida</taxon>
        <taxon>Rhabditina</taxon>
        <taxon>Diplogasteromorpha</taxon>
        <taxon>Diplogasteroidea</taxon>
        <taxon>Neodiplogasteridae</taxon>
        <taxon>Pristionchus</taxon>
    </lineage>
</organism>
<dbReference type="Gene3D" id="3.40.50.2000">
    <property type="entry name" value="Glycogen Phosphorylase B"/>
    <property type="match status" value="2"/>
</dbReference>
<dbReference type="InterPro" id="IPR002213">
    <property type="entry name" value="UDP_glucos_trans"/>
</dbReference>
<evidence type="ECO:0000256" key="5">
    <source>
        <dbReference type="ARBA" id="ARBA00022729"/>
    </source>
</evidence>
<dbReference type="SUPFAM" id="SSF53756">
    <property type="entry name" value="UDP-Glycosyltransferase/glycogen phosphorylase"/>
    <property type="match status" value="1"/>
</dbReference>
<dbReference type="Proteomes" id="UP001328107">
    <property type="component" value="Unassembled WGS sequence"/>
</dbReference>
<evidence type="ECO:0000256" key="3">
    <source>
        <dbReference type="ARBA" id="ARBA00022676"/>
    </source>
</evidence>
<comment type="similarity">
    <text evidence="1">Belongs to the UDP-glycosyltransferase family.</text>
</comment>
<comment type="catalytic activity">
    <reaction evidence="6">
        <text>glucuronate acceptor + UDP-alpha-D-glucuronate = acceptor beta-D-glucuronoside + UDP + H(+)</text>
        <dbReference type="Rhea" id="RHEA:21032"/>
        <dbReference type="ChEBI" id="CHEBI:15378"/>
        <dbReference type="ChEBI" id="CHEBI:58052"/>
        <dbReference type="ChEBI" id="CHEBI:58223"/>
        <dbReference type="ChEBI" id="CHEBI:132367"/>
        <dbReference type="ChEBI" id="CHEBI:132368"/>
        <dbReference type="EC" id="2.4.1.17"/>
    </reaction>
</comment>
<dbReference type="GO" id="GO:0015020">
    <property type="term" value="F:glucuronosyltransferase activity"/>
    <property type="evidence" value="ECO:0007669"/>
    <property type="project" value="UniProtKB-EC"/>
</dbReference>
<keyword evidence="8" id="KW-1185">Reference proteome</keyword>
<reference evidence="8" key="1">
    <citation type="submission" date="2022-10" db="EMBL/GenBank/DDBJ databases">
        <title>Genome assembly of Pristionchus species.</title>
        <authorList>
            <person name="Yoshida K."/>
            <person name="Sommer R.J."/>
        </authorList>
    </citation>
    <scope>NUCLEOTIDE SEQUENCE [LARGE SCALE GENOMIC DNA]</scope>
    <source>
        <strain evidence="8">RS5460</strain>
    </source>
</reference>
<evidence type="ECO:0000256" key="2">
    <source>
        <dbReference type="ARBA" id="ARBA00012544"/>
    </source>
</evidence>
<dbReference type="PANTHER" id="PTHR48043">
    <property type="entry name" value="EG:EG0003.4 PROTEIN-RELATED"/>
    <property type="match status" value="1"/>
</dbReference>
<accession>A0AAN5IDQ6</accession>
<dbReference type="EC" id="2.4.1.17" evidence="2"/>
<comment type="caution">
    <text evidence="7">The sequence shown here is derived from an EMBL/GenBank/DDBJ whole genome shotgun (WGS) entry which is preliminary data.</text>
</comment>
<proteinExistence type="inferred from homology"/>
<keyword evidence="4" id="KW-0808">Transferase</keyword>
<keyword evidence="3" id="KW-0328">Glycosyltransferase</keyword>
<dbReference type="AlphaFoldDB" id="A0AAN5IDQ6"/>
<sequence>MQYIGSKSAYVFVNSEPLIDFATPTIAKVIYIGGIGAQEPKKLDENWERLLEKRSRTVLISFGSMVKSVYLPEDVRMALIETFKSFPETTFIWKYEEDDDFAMNIGDKVGYTTMFRSQERARVHYSRRNGLHARNGMRGGIFVPIFAEQPRNAGMMEFNGLGKIITKVEMTNASKIIEVVREVLENPSYYENAQRTAAMLRKKPFTSREQLVSYTEFAAEFGPSAALRPQSHDMSWIEYNN</sequence>
<dbReference type="Pfam" id="PF00201">
    <property type="entry name" value="UDPGT"/>
    <property type="match status" value="2"/>
</dbReference>
<gene>
    <name evidence="7" type="ORF">PMAYCL1PPCAC_32757</name>
</gene>